<dbReference type="GO" id="GO:0016755">
    <property type="term" value="F:aminoacyltransferase activity"/>
    <property type="evidence" value="ECO:0007669"/>
    <property type="project" value="InterPro"/>
</dbReference>
<dbReference type="Gene3D" id="3.40.50.11710">
    <property type="entry name" value="Cyclodipeptide synthase"/>
    <property type="match status" value="1"/>
</dbReference>
<keyword evidence="2" id="KW-0808">Transferase</keyword>
<sequence>MDTVAVRPLSGRCSEIYTRREHVLIGVSALNGYFSQQVVTGLLRWAVRTFGKVGVLVPGPAELAGTLVAKGCEPGRAPAKARAAAGNTRNRVGRALAVLGVAPGEVPVLSWGDLAGDAAYLALRARVESLYTSDAGFREHCVCAVGAVVGEAGLERWRREAALPFLFAELPLVVDSPSILGVGSSLFCYPRVMPLVDQLYSGVLPISPAPEQGFLVTHLTSHLTHRNHNRQGGGR</sequence>
<comment type="similarity">
    <text evidence="1">Belongs to the CDPS family.</text>
</comment>
<organism evidence="4 5">
    <name type="scientific">Sinosporangium siamense</name>
    <dbReference type="NCBI Taxonomy" id="1367973"/>
    <lineage>
        <taxon>Bacteria</taxon>
        <taxon>Bacillati</taxon>
        <taxon>Actinomycetota</taxon>
        <taxon>Actinomycetes</taxon>
        <taxon>Streptosporangiales</taxon>
        <taxon>Streptosporangiaceae</taxon>
        <taxon>Sinosporangium</taxon>
    </lineage>
</organism>
<protein>
    <recommendedName>
        <fullName evidence="3">Cyclodipeptide synthase</fullName>
    </recommendedName>
</protein>
<comment type="caution">
    <text evidence="4">The sequence shown here is derived from an EMBL/GenBank/DDBJ whole genome shotgun (WGS) entry which is preliminary data.</text>
</comment>
<dbReference type="Proteomes" id="UP000606172">
    <property type="component" value="Unassembled WGS sequence"/>
</dbReference>
<evidence type="ECO:0000313" key="5">
    <source>
        <dbReference type="Proteomes" id="UP000606172"/>
    </source>
</evidence>
<evidence type="ECO:0000256" key="1">
    <source>
        <dbReference type="ARBA" id="ARBA00006034"/>
    </source>
</evidence>
<keyword evidence="5" id="KW-1185">Reference proteome</keyword>
<dbReference type="RefSeq" id="WP_204032713.1">
    <property type="nucleotide sequence ID" value="NZ_BOOW01000056.1"/>
</dbReference>
<dbReference type="NCBIfam" id="TIGR04539">
    <property type="entry name" value="tRNA_cyclodipep"/>
    <property type="match status" value="1"/>
</dbReference>
<accession>A0A919VBA1</accession>
<dbReference type="InterPro" id="IPR038622">
    <property type="entry name" value="CDPS_sf"/>
</dbReference>
<dbReference type="EMBL" id="BOOW01000056">
    <property type="protein sequence ID" value="GII97218.1"/>
    <property type="molecule type" value="Genomic_DNA"/>
</dbReference>
<gene>
    <name evidence="4" type="primary">yvmC</name>
    <name evidence="4" type="ORF">Ssi02_74490</name>
</gene>
<evidence type="ECO:0000256" key="3">
    <source>
        <dbReference type="ARBA" id="ARBA00030771"/>
    </source>
</evidence>
<evidence type="ECO:0000256" key="2">
    <source>
        <dbReference type="ARBA" id="ARBA00022679"/>
    </source>
</evidence>
<evidence type="ECO:0000313" key="4">
    <source>
        <dbReference type="EMBL" id="GII97218.1"/>
    </source>
</evidence>
<reference evidence="4" key="1">
    <citation type="submission" date="2021-01" db="EMBL/GenBank/DDBJ databases">
        <title>Whole genome shotgun sequence of Sinosporangium siamense NBRC 109515.</title>
        <authorList>
            <person name="Komaki H."/>
            <person name="Tamura T."/>
        </authorList>
    </citation>
    <scope>NUCLEOTIDE SEQUENCE</scope>
    <source>
        <strain evidence="4">NBRC 109515</strain>
    </source>
</reference>
<dbReference type="Pfam" id="PF16715">
    <property type="entry name" value="CDPS"/>
    <property type="match status" value="1"/>
</dbReference>
<dbReference type="InterPro" id="IPR030903">
    <property type="entry name" value="CDPS"/>
</dbReference>
<dbReference type="AlphaFoldDB" id="A0A919VBA1"/>
<name>A0A919VBA1_9ACTN</name>
<proteinExistence type="inferred from homology"/>